<dbReference type="AlphaFoldDB" id="A0A2W5STV7"/>
<name>A0A2W5STV7_9CORY</name>
<gene>
    <name evidence="3" type="ORF">DI525_02750</name>
</gene>
<evidence type="ECO:0000313" key="3">
    <source>
        <dbReference type="EMBL" id="PZR06222.1"/>
    </source>
</evidence>
<proteinExistence type="predicted"/>
<dbReference type="GO" id="GO:0016747">
    <property type="term" value="F:acyltransferase activity, transferring groups other than amino-acyl groups"/>
    <property type="evidence" value="ECO:0007669"/>
    <property type="project" value="InterPro"/>
</dbReference>
<dbReference type="RefSeq" id="WP_303734267.1">
    <property type="nucleotide sequence ID" value="NZ_CAKZHK010000007.1"/>
</dbReference>
<evidence type="ECO:0000256" key="1">
    <source>
        <dbReference type="SAM" id="MobiDB-lite"/>
    </source>
</evidence>
<evidence type="ECO:0000259" key="2">
    <source>
        <dbReference type="PROSITE" id="PS51186"/>
    </source>
</evidence>
<feature type="domain" description="N-acetyltransferase" evidence="2">
    <location>
        <begin position="234"/>
        <end position="374"/>
    </location>
</feature>
<feature type="region of interest" description="Disordered" evidence="1">
    <location>
        <begin position="370"/>
        <end position="394"/>
    </location>
</feature>
<dbReference type="Pfam" id="PF24551">
    <property type="entry name" value="SH3_Rv0428c"/>
    <property type="match status" value="1"/>
</dbReference>
<dbReference type="InterPro" id="IPR016181">
    <property type="entry name" value="Acyl_CoA_acyltransferase"/>
</dbReference>
<dbReference type="InterPro" id="IPR056934">
    <property type="entry name" value="SH3_Rv0428c"/>
</dbReference>
<evidence type="ECO:0000313" key="4">
    <source>
        <dbReference type="Proteomes" id="UP000249432"/>
    </source>
</evidence>
<protein>
    <submittedName>
        <fullName evidence="3">GNAT family N-acetyltransferase</fullName>
    </submittedName>
</protein>
<dbReference type="InterPro" id="IPR056935">
    <property type="entry name" value="Rv0428c-like_C"/>
</dbReference>
<dbReference type="Gene3D" id="3.40.630.30">
    <property type="match status" value="1"/>
</dbReference>
<dbReference type="EMBL" id="QFRA01000003">
    <property type="protein sequence ID" value="PZR06222.1"/>
    <property type="molecule type" value="Genomic_DNA"/>
</dbReference>
<comment type="caution">
    <text evidence="3">The sequence shown here is derived from an EMBL/GenBank/DDBJ whole genome shotgun (WGS) entry which is preliminary data.</text>
</comment>
<reference evidence="3 4" key="1">
    <citation type="submission" date="2017-08" db="EMBL/GenBank/DDBJ databases">
        <title>Infants hospitalized years apart are colonized by the same room-sourced microbial strains.</title>
        <authorList>
            <person name="Brooks B."/>
            <person name="Olm M.R."/>
            <person name="Firek B.A."/>
            <person name="Baker R."/>
            <person name="Thomas B.C."/>
            <person name="Morowitz M.J."/>
            <person name="Banfield J.F."/>
        </authorList>
    </citation>
    <scope>NUCLEOTIDE SEQUENCE [LARGE SCALE GENOMIC DNA]</scope>
    <source>
        <strain evidence="3">S2_003_000_R1_3</strain>
    </source>
</reference>
<sequence length="394" mass="43224">MADSTPTHLPISRWSDPASLIVGARVVIRRRLTDASPHGDHFTDVIGTLVSLDPLVVRRQNTGIPGEEITIDPQLIDVIKPLPAKPVRNSDIRAVEYAYALAFPGVIHHEWVKGWLVRVGDGVTERSNSAVPLEPHTAFDDVPVDAIRDIYKKYGLPALVAAPDRIARPAFHMPGAWIRGPEIITMTKDLEVAPASVGASTEGASEEESSAENASAIRNIAANTVSGELLSRDITWEIAQQPNYDWLSLYRFRGQPLPESALRQLSHEIDGLLGFGRIVIDGETVAITRGTITHSPDGRAWLGYSAVEVAERYRRQGLGTLMGAIMMDWGRRHGADTAYLHVIESNIPGRNLYHKLGFGEHHRHRYLADASTARTESAGTATRTTTDPDTSHMK</sequence>
<dbReference type="PROSITE" id="PS51186">
    <property type="entry name" value="GNAT"/>
    <property type="match status" value="1"/>
</dbReference>
<accession>A0A2W5STV7</accession>
<dbReference type="CDD" id="cd04301">
    <property type="entry name" value="NAT_SF"/>
    <property type="match status" value="1"/>
</dbReference>
<feature type="compositionally biased region" description="Low complexity" evidence="1">
    <location>
        <begin position="370"/>
        <end position="385"/>
    </location>
</feature>
<dbReference type="Pfam" id="PF24553">
    <property type="entry name" value="Rv0428c_C"/>
    <property type="match status" value="2"/>
</dbReference>
<dbReference type="SUPFAM" id="SSF55729">
    <property type="entry name" value="Acyl-CoA N-acyltransferases (Nat)"/>
    <property type="match status" value="1"/>
</dbReference>
<keyword evidence="3" id="KW-0808">Transferase</keyword>
<organism evidence="3 4">
    <name type="scientific">Corynebacterium kroppenstedtii</name>
    <dbReference type="NCBI Taxonomy" id="161879"/>
    <lineage>
        <taxon>Bacteria</taxon>
        <taxon>Bacillati</taxon>
        <taxon>Actinomycetota</taxon>
        <taxon>Actinomycetes</taxon>
        <taxon>Mycobacteriales</taxon>
        <taxon>Corynebacteriaceae</taxon>
        <taxon>Corynebacterium</taxon>
    </lineage>
</organism>
<dbReference type="InterPro" id="IPR000182">
    <property type="entry name" value="GNAT_dom"/>
</dbReference>
<dbReference type="Proteomes" id="UP000249432">
    <property type="component" value="Unassembled WGS sequence"/>
</dbReference>